<dbReference type="Gene3D" id="3.40.50.2300">
    <property type="match status" value="2"/>
</dbReference>
<dbReference type="CDD" id="cd06343">
    <property type="entry name" value="PBP1_ABC_ligand_binding-like"/>
    <property type="match status" value="1"/>
</dbReference>
<dbReference type="InterPro" id="IPR028082">
    <property type="entry name" value="Peripla_BP_I"/>
</dbReference>
<evidence type="ECO:0000256" key="2">
    <source>
        <dbReference type="ARBA" id="ARBA00022729"/>
    </source>
</evidence>
<evidence type="ECO:0000313" key="5">
    <source>
        <dbReference type="EMBL" id="MBB5270843.1"/>
    </source>
</evidence>
<feature type="domain" description="Leucine-binding protein" evidence="4">
    <location>
        <begin position="39"/>
        <end position="391"/>
    </location>
</feature>
<accession>A0A7W8HFA7</accession>
<dbReference type="InterPro" id="IPR006311">
    <property type="entry name" value="TAT_signal"/>
</dbReference>
<dbReference type="Proteomes" id="UP000532440">
    <property type="component" value="Unassembled WGS sequence"/>
</dbReference>
<proteinExistence type="inferred from homology"/>
<gene>
    <name evidence="5" type="ORF">HNQ70_000847</name>
</gene>
<keyword evidence="6" id="KW-1185">Reference proteome</keyword>
<reference evidence="5 6" key="1">
    <citation type="submission" date="2020-08" db="EMBL/GenBank/DDBJ databases">
        <title>Genomic Encyclopedia of Type Strains, Phase IV (KMG-IV): sequencing the most valuable type-strain genomes for metagenomic binning, comparative biology and taxonomic classification.</title>
        <authorList>
            <person name="Goeker M."/>
        </authorList>
    </citation>
    <scope>NUCLEOTIDE SEQUENCE [LARGE SCALE GENOMIC DNA]</scope>
    <source>
        <strain evidence="5 6">DSM 29781</strain>
    </source>
</reference>
<feature type="signal peptide" evidence="3">
    <location>
        <begin position="1"/>
        <end position="28"/>
    </location>
</feature>
<evidence type="ECO:0000313" key="6">
    <source>
        <dbReference type="Proteomes" id="UP000532440"/>
    </source>
</evidence>
<dbReference type="AlphaFoldDB" id="A0A7W8HFA7"/>
<comment type="caution">
    <text evidence="5">The sequence shown here is derived from an EMBL/GenBank/DDBJ whole genome shotgun (WGS) entry which is preliminary data.</text>
</comment>
<dbReference type="RefSeq" id="WP_183964598.1">
    <property type="nucleotide sequence ID" value="NZ_BAABEW010000010.1"/>
</dbReference>
<evidence type="ECO:0000256" key="3">
    <source>
        <dbReference type="SAM" id="SignalP"/>
    </source>
</evidence>
<sequence length="406" mass="43915">MMKSDRRTILAGAAGVAASMLLPGAARAQNLPGVTATELKFGSTTSFSGPVSALGTINKAQLGYFKMINEQGGIAGRKLTYIVYDDGFSPPKTLEQARRLIEQDEVAFLFANLGTGPNSAIVKYVNSLGVPHLFLGVNGDKWGDYKTYPWSMGFGPSARVEAQIYVKYALQQKPNAKIGLLFQNDDFGRDYVIGAKDVLGDRYDSMVKAVSFEVTDPSISSQLIQLQGAGVDVLLSGVTGKFGALAIRGISELGWKPMHFIPVGVSSVAATINPAGAERSIGTITSVYTKDPGDPAWSNDAGVKTYKAFMAKYYPEGNPDDFFNVHGFISAAVLVQLLRQCNGDFSRKSIMAQANNLKDVENPMLLPGIKVNTSPTNHNPLRQMQLQRWNGKQWERFGSIIEGAKL</sequence>
<feature type="chain" id="PRO_5031013220" evidence="3">
    <location>
        <begin position="29"/>
        <end position="406"/>
    </location>
</feature>
<protein>
    <submittedName>
        <fullName evidence="5">Branched-chain amino acid transport system substrate-binding protein</fullName>
    </submittedName>
</protein>
<dbReference type="InterPro" id="IPR028081">
    <property type="entry name" value="Leu-bd"/>
</dbReference>
<dbReference type="EMBL" id="JACHGB010000002">
    <property type="protein sequence ID" value="MBB5270843.1"/>
    <property type="molecule type" value="Genomic_DNA"/>
</dbReference>
<evidence type="ECO:0000259" key="4">
    <source>
        <dbReference type="Pfam" id="PF13458"/>
    </source>
</evidence>
<dbReference type="PANTHER" id="PTHR47235:SF1">
    <property type="entry name" value="BLR6548 PROTEIN"/>
    <property type="match status" value="1"/>
</dbReference>
<dbReference type="PANTHER" id="PTHR47235">
    <property type="entry name" value="BLR6548 PROTEIN"/>
    <property type="match status" value="1"/>
</dbReference>
<dbReference type="Pfam" id="PF13458">
    <property type="entry name" value="Peripla_BP_6"/>
    <property type="match status" value="1"/>
</dbReference>
<dbReference type="SUPFAM" id="SSF53822">
    <property type="entry name" value="Periplasmic binding protein-like I"/>
    <property type="match status" value="1"/>
</dbReference>
<comment type="similarity">
    <text evidence="1">Belongs to the leucine-binding protein family.</text>
</comment>
<organism evidence="5 6">
    <name type="scientific">Quisquiliibacterium transsilvanicum</name>
    <dbReference type="NCBI Taxonomy" id="1549638"/>
    <lineage>
        <taxon>Bacteria</taxon>
        <taxon>Pseudomonadati</taxon>
        <taxon>Pseudomonadota</taxon>
        <taxon>Betaproteobacteria</taxon>
        <taxon>Burkholderiales</taxon>
        <taxon>Burkholderiaceae</taxon>
        <taxon>Quisquiliibacterium</taxon>
    </lineage>
</organism>
<evidence type="ECO:0000256" key="1">
    <source>
        <dbReference type="ARBA" id="ARBA00010062"/>
    </source>
</evidence>
<dbReference type="PROSITE" id="PS51318">
    <property type="entry name" value="TAT"/>
    <property type="match status" value="1"/>
</dbReference>
<keyword evidence="2 3" id="KW-0732">Signal</keyword>
<name>A0A7W8HFA7_9BURK</name>